<dbReference type="Proteomes" id="UP001174694">
    <property type="component" value="Unassembled WGS sequence"/>
</dbReference>
<evidence type="ECO:0000313" key="1">
    <source>
        <dbReference type="EMBL" id="KAJ9138165.1"/>
    </source>
</evidence>
<comment type="caution">
    <text evidence="1">The sequence shown here is derived from an EMBL/GenBank/DDBJ whole genome shotgun (WGS) entry which is preliminary data.</text>
</comment>
<protein>
    <submittedName>
        <fullName evidence="1">Uncharacterized protein</fullName>
    </submittedName>
</protein>
<proteinExistence type="predicted"/>
<reference evidence="1" key="1">
    <citation type="submission" date="2022-07" db="EMBL/GenBank/DDBJ databases">
        <title>Fungi with potential for degradation of polypropylene.</title>
        <authorList>
            <person name="Gostincar C."/>
        </authorList>
    </citation>
    <scope>NUCLEOTIDE SEQUENCE</scope>
    <source>
        <strain evidence="1">EXF-13308</strain>
    </source>
</reference>
<keyword evidence="2" id="KW-1185">Reference proteome</keyword>
<gene>
    <name evidence="1" type="ORF">NKR23_g8640</name>
</gene>
<sequence>MRSGHFGKVVDLRDVPRNKMLVFEIQTNTTTMRKRNELLDQYPFRAAPHFHKYRLPIFERFVNLGLQVEKPDGGFFEAIVEVPTSIRIKTCVFPCYVWVTDKL</sequence>
<dbReference type="EMBL" id="JANBVO010000031">
    <property type="protein sequence ID" value="KAJ9138165.1"/>
    <property type="molecule type" value="Genomic_DNA"/>
</dbReference>
<evidence type="ECO:0000313" key="2">
    <source>
        <dbReference type="Proteomes" id="UP001174694"/>
    </source>
</evidence>
<organism evidence="1 2">
    <name type="scientific">Pleurostoma richardsiae</name>
    <dbReference type="NCBI Taxonomy" id="41990"/>
    <lineage>
        <taxon>Eukaryota</taxon>
        <taxon>Fungi</taxon>
        <taxon>Dikarya</taxon>
        <taxon>Ascomycota</taxon>
        <taxon>Pezizomycotina</taxon>
        <taxon>Sordariomycetes</taxon>
        <taxon>Sordariomycetidae</taxon>
        <taxon>Calosphaeriales</taxon>
        <taxon>Pleurostomataceae</taxon>
        <taxon>Pleurostoma</taxon>
    </lineage>
</organism>
<accession>A0AA38RI27</accession>
<name>A0AA38RI27_9PEZI</name>
<dbReference type="AlphaFoldDB" id="A0AA38RI27"/>